<evidence type="ECO:0000256" key="2">
    <source>
        <dbReference type="RuleBase" id="RU362097"/>
    </source>
</evidence>
<comment type="subcellular location">
    <subcellularLocation>
        <location evidence="2">Cell membrane</location>
        <topology evidence="2">Lipid-anchor</topology>
    </subcellularLocation>
</comment>
<feature type="chain" id="PRO_5044981555" evidence="2">
    <location>
        <begin position="23"/>
        <end position="469"/>
    </location>
</feature>
<dbReference type="SUPFAM" id="SSF56954">
    <property type="entry name" value="Outer membrane efflux proteins (OEP)"/>
    <property type="match status" value="1"/>
</dbReference>
<proteinExistence type="inferred from homology"/>
<dbReference type="InterPro" id="IPR003423">
    <property type="entry name" value="OMP_efflux"/>
</dbReference>
<protein>
    <submittedName>
        <fullName evidence="3">Efflux transporter outer membrane subunit</fullName>
    </submittedName>
</protein>
<dbReference type="InterPro" id="IPR010131">
    <property type="entry name" value="MdtP/NodT-like"/>
</dbReference>
<organism evidence="3 4">
    <name type="scientific">Teichococcus globiformis</name>
    <dbReference type="NCBI Taxonomy" id="2307229"/>
    <lineage>
        <taxon>Bacteria</taxon>
        <taxon>Pseudomonadati</taxon>
        <taxon>Pseudomonadota</taxon>
        <taxon>Alphaproteobacteria</taxon>
        <taxon>Acetobacterales</taxon>
        <taxon>Roseomonadaceae</taxon>
        <taxon>Roseomonas</taxon>
    </lineage>
</organism>
<name>A0ABV7G5L0_9PROT</name>
<evidence type="ECO:0000313" key="3">
    <source>
        <dbReference type="EMBL" id="MFC3125966.1"/>
    </source>
</evidence>
<evidence type="ECO:0000256" key="1">
    <source>
        <dbReference type="ARBA" id="ARBA00007613"/>
    </source>
</evidence>
<dbReference type="RefSeq" id="WP_379597020.1">
    <property type="nucleotide sequence ID" value="NZ_JBHRTN010000011.1"/>
</dbReference>
<keyword evidence="2" id="KW-0812">Transmembrane</keyword>
<keyword evidence="2" id="KW-1134">Transmembrane beta strand</keyword>
<keyword evidence="2" id="KW-0449">Lipoprotein</keyword>
<dbReference type="PROSITE" id="PS51257">
    <property type="entry name" value="PROKAR_LIPOPROTEIN"/>
    <property type="match status" value="1"/>
</dbReference>
<gene>
    <name evidence="3" type="ORF">ACFOD4_12930</name>
</gene>
<feature type="signal peptide" evidence="2">
    <location>
        <begin position="1"/>
        <end position="22"/>
    </location>
</feature>
<sequence length="469" mass="49561">MAMPMIRRPAAALLLSMAASLAACGPRPEPVASALDPGAAFRHADAASAVQWPVPEWWEGFNAPELDQLMQAAMAGNFDLAAAAARVRQADAQLRIAGAALLPAIGADAGVTQSRSTANSSAFSRDRNSTRYDATLSASYEIDFWGRNRNLRAAVAQDARARRFDQGTVLLTTEASIANTYFEVLAAREELRVQEENLAAARRILNIIRSQVDFGTATGLDLAQQETVVAQQQAGIPALRQSAEQGVNALAVLTGQPPAALTVATGRFDNLRIPAAAPGQPADLLARRPDVLSAEATLAAANADVAAARAALLPTISLSLSGGFQSDMIGTLLRPESQFFSLVGGLAQTIFDGGARRGQVSLSQAQAEELLVEYRRAIIQALADTEDALVALREGTVQETLRAEALSRASRAYDIAEAQLRAGTINLITLLNTQQTLFSARVSLVQARLARLQAAVALFRALGGGWQST</sequence>
<dbReference type="Gene3D" id="1.20.1600.10">
    <property type="entry name" value="Outer membrane efflux proteins (OEP)"/>
    <property type="match status" value="1"/>
</dbReference>
<dbReference type="EMBL" id="JBHRTN010000011">
    <property type="protein sequence ID" value="MFC3125966.1"/>
    <property type="molecule type" value="Genomic_DNA"/>
</dbReference>
<dbReference type="PANTHER" id="PTHR30203:SF33">
    <property type="entry name" value="BLR4455 PROTEIN"/>
    <property type="match status" value="1"/>
</dbReference>
<reference evidence="4" key="1">
    <citation type="journal article" date="2019" name="Int. J. Syst. Evol. Microbiol.">
        <title>The Global Catalogue of Microorganisms (GCM) 10K type strain sequencing project: providing services to taxonomists for standard genome sequencing and annotation.</title>
        <authorList>
            <consortium name="The Broad Institute Genomics Platform"/>
            <consortium name="The Broad Institute Genome Sequencing Center for Infectious Disease"/>
            <person name="Wu L."/>
            <person name="Ma J."/>
        </authorList>
    </citation>
    <scope>NUCLEOTIDE SEQUENCE [LARGE SCALE GENOMIC DNA]</scope>
    <source>
        <strain evidence="4">KCTC 52094</strain>
    </source>
</reference>
<evidence type="ECO:0000313" key="4">
    <source>
        <dbReference type="Proteomes" id="UP001595593"/>
    </source>
</evidence>
<dbReference type="Gene3D" id="2.20.200.10">
    <property type="entry name" value="Outer membrane efflux proteins (OEP)"/>
    <property type="match status" value="1"/>
</dbReference>
<dbReference type="PANTHER" id="PTHR30203">
    <property type="entry name" value="OUTER MEMBRANE CATION EFFLUX PROTEIN"/>
    <property type="match status" value="1"/>
</dbReference>
<accession>A0ABV7G5L0</accession>
<comment type="caution">
    <text evidence="3">The sequence shown here is derived from an EMBL/GenBank/DDBJ whole genome shotgun (WGS) entry which is preliminary data.</text>
</comment>
<dbReference type="NCBIfam" id="TIGR01845">
    <property type="entry name" value="outer_NodT"/>
    <property type="match status" value="1"/>
</dbReference>
<dbReference type="Proteomes" id="UP001595593">
    <property type="component" value="Unassembled WGS sequence"/>
</dbReference>
<keyword evidence="2" id="KW-0732">Signal</keyword>
<keyword evidence="4" id="KW-1185">Reference proteome</keyword>
<keyword evidence="2" id="KW-0472">Membrane</keyword>
<keyword evidence="2" id="KW-0564">Palmitate</keyword>
<dbReference type="Pfam" id="PF02321">
    <property type="entry name" value="OEP"/>
    <property type="match status" value="2"/>
</dbReference>
<comment type="similarity">
    <text evidence="1 2">Belongs to the outer membrane factor (OMF) (TC 1.B.17) family.</text>
</comment>